<name>A0ABD3BUK6_9LAMI</name>
<keyword evidence="3 6" id="KW-0808">Transferase</keyword>
<protein>
    <recommendedName>
        <fullName evidence="2 6">Nicotianamine synthase</fullName>
        <ecNumber evidence="2 6">2.5.1.43</ecNumber>
    </recommendedName>
</protein>
<dbReference type="Proteomes" id="UP001632038">
    <property type="component" value="Unassembled WGS sequence"/>
</dbReference>
<proteinExistence type="inferred from homology"/>
<organism evidence="7 8">
    <name type="scientific">Castilleja foliolosa</name>
    <dbReference type="NCBI Taxonomy" id="1961234"/>
    <lineage>
        <taxon>Eukaryota</taxon>
        <taxon>Viridiplantae</taxon>
        <taxon>Streptophyta</taxon>
        <taxon>Embryophyta</taxon>
        <taxon>Tracheophyta</taxon>
        <taxon>Spermatophyta</taxon>
        <taxon>Magnoliopsida</taxon>
        <taxon>eudicotyledons</taxon>
        <taxon>Gunneridae</taxon>
        <taxon>Pentapetalae</taxon>
        <taxon>asterids</taxon>
        <taxon>lamiids</taxon>
        <taxon>Lamiales</taxon>
        <taxon>Orobanchaceae</taxon>
        <taxon>Pedicularideae</taxon>
        <taxon>Castillejinae</taxon>
        <taxon>Castilleja</taxon>
    </lineage>
</organism>
<sequence length="304" mass="33837">MVCLEDPLVQKIHQLYHKISTLDTLNPSPTVDELFNQLVTLCIPPHPIDVTKLCPDTQTIRTKLITLCGHAEGLLEKHYSTILSSFTHPLHHLHLFPYYQNYLKLASLESDLLRPHCPNPARIAFLGSGPLPLTSILLASLHLKSTIFHNFDMDQTANVMAERLVGPDPDLSRRMSFFTNDVMDVSLGGYDVVFLAALVGMEIEEKVKVVEHLARSMDPGAVLVARSAHGARAFLYPVVETRHLRGFEVVSVFHPTDEVINSVVVARRCPKVPAASILCGNKCVEISEVMNSLVEELITVEEHL</sequence>
<dbReference type="PANTHER" id="PTHR32266">
    <property type="entry name" value="NICOTIANAMINE SYNTHASE 3"/>
    <property type="match status" value="1"/>
</dbReference>
<dbReference type="SUPFAM" id="SSF53335">
    <property type="entry name" value="S-adenosyl-L-methionine-dependent methyltransferases"/>
    <property type="match status" value="1"/>
</dbReference>
<accession>A0ABD3BUK6</accession>
<dbReference type="GO" id="GO:0030418">
    <property type="term" value="P:nicotianamine biosynthetic process"/>
    <property type="evidence" value="ECO:0007669"/>
    <property type="project" value="UniProtKB-UniRule"/>
</dbReference>
<evidence type="ECO:0000256" key="4">
    <source>
        <dbReference type="ARBA" id="ARBA00022691"/>
    </source>
</evidence>
<comment type="catalytic activity">
    <reaction evidence="5 6">
        <text>3 S-adenosyl-L-methionine = nicotianamine + 3 S-methyl-5'-thioadenosine + 3 H(+)</text>
        <dbReference type="Rhea" id="RHEA:16481"/>
        <dbReference type="ChEBI" id="CHEBI:15378"/>
        <dbReference type="ChEBI" id="CHEBI:17509"/>
        <dbReference type="ChEBI" id="CHEBI:58249"/>
        <dbReference type="ChEBI" id="CHEBI:59789"/>
        <dbReference type="EC" id="2.5.1.43"/>
    </reaction>
</comment>
<comment type="function">
    <text evidence="6">Synthesizes nicotianamine, a polyamine which serves as a sensor for the physiological iron status within the plant, and/or might be involved in the transport of iron.</text>
</comment>
<comment type="similarity">
    <text evidence="1 6">Belongs to the nicotianamine synthase (NAS)-like family.</text>
</comment>
<dbReference type="Gene3D" id="3.40.50.150">
    <property type="entry name" value="Vaccinia Virus protein VP39"/>
    <property type="match status" value="1"/>
</dbReference>
<evidence type="ECO:0000313" key="7">
    <source>
        <dbReference type="EMBL" id="KAL3620666.1"/>
    </source>
</evidence>
<dbReference type="GO" id="GO:0030410">
    <property type="term" value="F:nicotianamine synthase activity"/>
    <property type="evidence" value="ECO:0007669"/>
    <property type="project" value="UniProtKB-UniRule"/>
</dbReference>
<evidence type="ECO:0000256" key="5">
    <source>
        <dbReference type="ARBA" id="ARBA00049391"/>
    </source>
</evidence>
<evidence type="ECO:0000313" key="8">
    <source>
        <dbReference type="Proteomes" id="UP001632038"/>
    </source>
</evidence>
<dbReference type="InterPro" id="IPR004298">
    <property type="entry name" value="Nicotian_synth"/>
</dbReference>
<keyword evidence="4 6" id="KW-0949">S-adenosyl-L-methionine</keyword>
<dbReference type="EC" id="2.5.1.43" evidence="2 6"/>
<dbReference type="InterPro" id="IPR029063">
    <property type="entry name" value="SAM-dependent_MTases_sf"/>
</dbReference>
<dbReference type="EMBL" id="JAVIJP010000066">
    <property type="protein sequence ID" value="KAL3620666.1"/>
    <property type="molecule type" value="Genomic_DNA"/>
</dbReference>
<comment type="caution">
    <text evidence="7">The sequence shown here is derived from an EMBL/GenBank/DDBJ whole genome shotgun (WGS) entry which is preliminary data.</text>
</comment>
<keyword evidence="8" id="KW-1185">Reference proteome</keyword>
<evidence type="ECO:0000256" key="2">
    <source>
        <dbReference type="ARBA" id="ARBA00012675"/>
    </source>
</evidence>
<gene>
    <name evidence="7" type="primary">NAS3_2</name>
    <name evidence="7" type="ORF">CASFOL_035578</name>
</gene>
<reference evidence="8" key="1">
    <citation type="journal article" date="2024" name="IScience">
        <title>Strigolactones Initiate the Formation of Haustorium-like Structures in Castilleja.</title>
        <authorList>
            <person name="Buerger M."/>
            <person name="Peterson D."/>
            <person name="Chory J."/>
        </authorList>
    </citation>
    <scope>NUCLEOTIDE SEQUENCE [LARGE SCALE GENOMIC DNA]</scope>
</reference>
<dbReference type="AlphaFoldDB" id="A0ABD3BUK6"/>
<dbReference type="PROSITE" id="PS51142">
    <property type="entry name" value="NAS"/>
    <property type="match status" value="1"/>
</dbReference>
<evidence type="ECO:0000256" key="3">
    <source>
        <dbReference type="ARBA" id="ARBA00022679"/>
    </source>
</evidence>
<evidence type="ECO:0000256" key="6">
    <source>
        <dbReference type="RuleBase" id="RU368095"/>
    </source>
</evidence>
<dbReference type="PANTHER" id="PTHR32266:SF12">
    <property type="entry name" value="NICOTIANAMINE SYNTHASE 3"/>
    <property type="match status" value="1"/>
</dbReference>
<evidence type="ECO:0000256" key="1">
    <source>
        <dbReference type="ARBA" id="ARBA00007009"/>
    </source>
</evidence>
<dbReference type="Pfam" id="PF03059">
    <property type="entry name" value="NAS"/>
    <property type="match status" value="1"/>
</dbReference>